<reference evidence="9" key="2">
    <citation type="submission" date="2023-02" db="EMBL/GenBank/DDBJ databases">
        <authorList>
            <consortium name="DOE Joint Genome Institute"/>
            <person name="Mondo S.J."/>
            <person name="Chang Y."/>
            <person name="Wang Y."/>
            <person name="Ahrendt S."/>
            <person name="Andreopoulos W."/>
            <person name="Barry K."/>
            <person name="Beard J."/>
            <person name="Benny G.L."/>
            <person name="Blankenship S."/>
            <person name="Bonito G."/>
            <person name="Cuomo C."/>
            <person name="Desiro A."/>
            <person name="Gervers K.A."/>
            <person name="Hundley H."/>
            <person name="Kuo A."/>
            <person name="LaButti K."/>
            <person name="Lang B.F."/>
            <person name="Lipzen A."/>
            <person name="O'Donnell K."/>
            <person name="Pangilinan J."/>
            <person name="Reynolds N."/>
            <person name="Sandor L."/>
            <person name="Smith M.W."/>
            <person name="Tsang A."/>
            <person name="Grigoriev I.V."/>
            <person name="Stajich J.E."/>
            <person name="Spatafora J.W."/>
        </authorList>
    </citation>
    <scope>NUCLEOTIDE SEQUENCE</scope>
    <source>
        <strain evidence="9">RSA 2281</strain>
    </source>
</reference>
<dbReference type="EMBL" id="JAIXMP010000028">
    <property type="protein sequence ID" value="KAI9252329.1"/>
    <property type="molecule type" value="Genomic_DNA"/>
</dbReference>
<keyword evidence="3" id="KW-0694">RNA-binding</keyword>
<proteinExistence type="inferred from homology"/>
<dbReference type="InterPro" id="IPR020069">
    <property type="entry name" value="Ribosomal_bL9_C"/>
</dbReference>
<dbReference type="GO" id="GO:0005840">
    <property type="term" value="C:ribosome"/>
    <property type="evidence" value="ECO:0007669"/>
    <property type="project" value="UniProtKB-KW"/>
</dbReference>
<reference evidence="9" key="1">
    <citation type="journal article" date="2022" name="IScience">
        <title>Evolution of zygomycete secretomes and the origins of terrestrial fungal ecologies.</title>
        <authorList>
            <person name="Chang Y."/>
            <person name="Wang Y."/>
            <person name="Mondo S."/>
            <person name="Ahrendt S."/>
            <person name="Andreopoulos W."/>
            <person name="Barry K."/>
            <person name="Beard J."/>
            <person name="Benny G.L."/>
            <person name="Blankenship S."/>
            <person name="Bonito G."/>
            <person name="Cuomo C."/>
            <person name="Desiro A."/>
            <person name="Gervers K.A."/>
            <person name="Hundley H."/>
            <person name="Kuo A."/>
            <person name="LaButti K."/>
            <person name="Lang B.F."/>
            <person name="Lipzen A."/>
            <person name="O'Donnell K."/>
            <person name="Pangilinan J."/>
            <person name="Reynolds N."/>
            <person name="Sandor L."/>
            <person name="Smith M.E."/>
            <person name="Tsang A."/>
            <person name="Grigoriev I.V."/>
            <person name="Stajich J.E."/>
            <person name="Spatafora J.W."/>
        </authorList>
    </citation>
    <scope>NUCLEOTIDE SEQUENCE</scope>
    <source>
        <strain evidence="9">RSA 2281</strain>
    </source>
</reference>
<dbReference type="GO" id="GO:1990904">
    <property type="term" value="C:ribonucleoprotein complex"/>
    <property type="evidence" value="ECO:0007669"/>
    <property type="project" value="UniProtKB-KW"/>
</dbReference>
<evidence type="ECO:0000259" key="7">
    <source>
        <dbReference type="Pfam" id="PF01281"/>
    </source>
</evidence>
<dbReference type="InterPro" id="IPR009027">
    <property type="entry name" value="Ribosomal_bL9/RNase_H1_N"/>
</dbReference>
<evidence type="ECO:0000256" key="1">
    <source>
        <dbReference type="ARBA" id="ARBA00010605"/>
    </source>
</evidence>
<dbReference type="GO" id="GO:0006412">
    <property type="term" value="P:translation"/>
    <property type="evidence" value="ECO:0007669"/>
    <property type="project" value="InterPro"/>
</dbReference>
<dbReference type="InterPro" id="IPR020070">
    <property type="entry name" value="Ribosomal_bL9_N"/>
</dbReference>
<organism evidence="9 10">
    <name type="scientific">Phascolomyces articulosus</name>
    <dbReference type="NCBI Taxonomy" id="60185"/>
    <lineage>
        <taxon>Eukaryota</taxon>
        <taxon>Fungi</taxon>
        <taxon>Fungi incertae sedis</taxon>
        <taxon>Mucoromycota</taxon>
        <taxon>Mucoromycotina</taxon>
        <taxon>Mucoromycetes</taxon>
        <taxon>Mucorales</taxon>
        <taxon>Lichtheimiaceae</taxon>
        <taxon>Phascolomyces</taxon>
    </lineage>
</organism>
<dbReference type="Gene3D" id="3.40.5.10">
    <property type="entry name" value="Ribosomal protein L9, N-terminal domain"/>
    <property type="match status" value="1"/>
</dbReference>
<dbReference type="Proteomes" id="UP001209540">
    <property type="component" value="Unassembled WGS sequence"/>
</dbReference>
<dbReference type="Pfam" id="PF01281">
    <property type="entry name" value="Ribosomal_L9_N"/>
    <property type="match status" value="1"/>
</dbReference>
<comment type="similarity">
    <text evidence="1">Belongs to the bacterial ribosomal protein bL9 family.</text>
</comment>
<evidence type="ECO:0000313" key="9">
    <source>
        <dbReference type="EMBL" id="KAI9252329.1"/>
    </source>
</evidence>
<evidence type="ECO:0000256" key="2">
    <source>
        <dbReference type="ARBA" id="ARBA00022730"/>
    </source>
</evidence>
<keyword evidence="5" id="KW-0687">Ribonucleoprotein</keyword>
<comment type="caution">
    <text evidence="9">The sequence shown here is derived from an EMBL/GenBank/DDBJ whole genome shotgun (WGS) entry which is preliminary data.</text>
</comment>
<feature type="domain" description="Large ribosomal subunit protein bL9 C-terminal" evidence="8">
    <location>
        <begin position="109"/>
        <end position="191"/>
    </location>
</feature>
<evidence type="ECO:0000256" key="5">
    <source>
        <dbReference type="ARBA" id="ARBA00023274"/>
    </source>
</evidence>
<evidence type="ECO:0000259" key="8">
    <source>
        <dbReference type="Pfam" id="PF03948"/>
    </source>
</evidence>
<dbReference type="InterPro" id="IPR000244">
    <property type="entry name" value="Ribosomal_bL9"/>
</dbReference>
<feature type="domain" description="Ribosomal protein L9" evidence="7">
    <location>
        <begin position="29"/>
        <end position="67"/>
    </location>
</feature>
<name>A0AAD5PA79_9FUNG</name>
<dbReference type="GO" id="GO:0019843">
    <property type="term" value="F:rRNA binding"/>
    <property type="evidence" value="ECO:0007669"/>
    <property type="project" value="UniProtKB-KW"/>
</dbReference>
<dbReference type="Gene3D" id="3.10.430.100">
    <property type="entry name" value="Ribosomal protein L9, C-terminal domain"/>
    <property type="match status" value="1"/>
</dbReference>
<keyword evidence="10" id="KW-1185">Reference proteome</keyword>
<sequence length="193" mass="21435">MSLSLRCARQFVRSPNTIFVRHAHKKASIQVRLNEYIEGVGLQDEIVTVRPGLMRNILFPTGKASYVKSYDGPRNREFEEQQKASAEQLKADQASGAVFEANKRQEQVNQVESILSGVSALQFKRAVVPETNNTFGSVTADDLASKLKEDYGLNVDKQLIQFKTERIKSLGEHEVNVEVGGKTVTIKVVVDAA</sequence>
<evidence type="ECO:0000256" key="6">
    <source>
        <dbReference type="ARBA" id="ARBA00035427"/>
    </source>
</evidence>
<accession>A0AAD5PA79</accession>
<dbReference type="InterPro" id="IPR036935">
    <property type="entry name" value="Ribosomal_bL9_N_sf"/>
</dbReference>
<evidence type="ECO:0000256" key="3">
    <source>
        <dbReference type="ARBA" id="ARBA00022884"/>
    </source>
</evidence>
<dbReference type="AlphaFoldDB" id="A0AAD5PA79"/>
<dbReference type="Pfam" id="PF03948">
    <property type="entry name" value="Ribosomal_L9_C"/>
    <property type="match status" value="1"/>
</dbReference>
<dbReference type="PANTHER" id="PTHR21368">
    <property type="entry name" value="50S RIBOSOMAL PROTEIN L9"/>
    <property type="match status" value="1"/>
</dbReference>
<protein>
    <recommendedName>
        <fullName evidence="6">50S ribosomal protein L9, chloroplastic</fullName>
    </recommendedName>
</protein>
<dbReference type="InterPro" id="IPR036791">
    <property type="entry name" value="Ribosomal_bL9_C_sf"/>
</dbReference>
<keyword evidence="4" id="KW-0689">Ribosomal protein</keyword>
<dbReference type="GO" id="GO:0003735">
    <property type="term" value="F:structural constituent of ribosome"/>
    <property type="evidence" value="ECO:0007669"/>
    <property type="project" value="InterPro"/>
</dbReference>
<dbReference type="SUPFAM" id="SSF55653">
    <property type="entry name" value="Ribosomal protein L9 C-domain"/>
    <property type="match status" value="1"/>
</dbReference>
<gene>
    <name evidence="9" type="ORF">BDA99DRAFT_520735</name>
</gene>
<dbReference type="SUPFAM" id="SSF55658">
    <property type="entry name" value="L9 N-domain-like"/>
    <property type="match status" value="1"/>
</dbReference>
<keyword evidence="2" id="KW-0699">rRNA-binding</keyword>
<evidence type="ECO:0000313" key="10">
    <source>
        <dbReference type="Proteomes" id="UP001209540"/>
    </source>
</evidence>
<evidence type="ECO:0000256" key="4">
    <source>
        <dbReference type="ARBA" id="ARBA00022980"/>
    </source>
</evidence>